<dbReference type="RefSeq" id="WP_181867398.1">
    <property type="nucleotide sequence ID" value="NZ_JACEQY010000049.1"/>
</dbReference>
<dbReference type="EMBL" id="JACEQY010000049">
    <property type="protein sequence ID" value="MBA4865963.1"/>
    <property type="molecule type" value="Genomic_DNA"/>
</dbReference>
<organism evidence="1 2">
    <name type="scientific">Streptomyces himalayensis subsp. aureolus</name>
    <dbReference type="NCBI Taxonomy" id="2758039"/>
    <lineage>
        <taxon>Bacteria</taxon>
        <taxon>Bacillati</taxon>
        <taxon>Actinomycetota</taxon>
        <taxon>Actinomycetes</taxon>
        <taxon>Kitasatosporales</taxon>
        <taxon>Streptomycetaceae</taxon>
        <taxon>Streptomyces</taxon>
        <taxon>Streptomyces himalayensis</taxon>
    </lineage>
</organism>
<gene>
    <name evidence="1" type="ORF">H1V43_32390</name>
</gene>
<protein>
    <recommendedName>
        <fullName evidence="3">HNH endonuclease</fullName>
    </recommendedName>
</protein>
<proteinExistence type="predicted"/>
<evidence type="ECO:0000313" key="1">
    <source>
        <dbReference type="EMBL" id="MBA4865963.1"/>
    </source>
</evidence>
<keyword evidence="2" id="KW-1185">Reference proteome</keyword>
<name>A0A7W2HJD5_9ACTN</name>
<dbReference type="AlphaFoldDB" id="A0A7W2HJD5"/>
<accession>A0A7W2HJD5</accession>
<comment type="caution">
    <text evidence="1">The sequence shown here is derived from an EMBL/GenBank/DDBJ whole genome shotgun (WGS) entry which is preliminary data.</text>
</comment>
<dbReference type="Proteomes" id="UP000586976">
    <property type="component" value="Unassembled WGS sequence"/>
</dbReference>
<evidence type="ECO:0000313" key="2">
    <source>
        <dbReference type="Proteomes" id="UP000586976"/>
    </source>
</evidence>
<evidence type="ECO:0008006" key="3">
    <source>
        <dbReference type="Google" id="ProtNLM"/>
    </source>
</evidence>
<reference evidence="1 2" key="1">
    <citation type="submission" date="2020-07" db="EMBL/GenBank/DDBJ databases">
        <title>Streptomyces isolated from Indian soil.</title>
        <authorList>
            <person name="Mandal S."/>
            <person name="Maiti P.K."/>
        </authorList>
    </citation>
    <scope>NUCLEOTIDE SEQUENCE [LARGE SCALE GENOMIC DNA]</scope>
    <source>
        <strain evidence="1 2">PSKA54</strain>
    </source>
</reference>
<sequence length="140" mass="15808">MSRAQIVELLRAGGTDRGIERETGVPKRQVRKIRIEQGIAPHKPGNPLAGQSLEDAFWRRVQPTDDGHLLWPHYKPGRPCLIKWRNSNRSAHKIAFGIAHDREPVGRVRTGCGIPGCVHPRHVDDQAMRNQYVSIFGRTP</sequence>